<name>A0A4Z2FI45_9TELE</name>
<proteinExistence type="predicted"/>
<dbReference type="AlphaFoldDB" id="A0A4Z2FI45"/>
<organism evidence="2 3">
    <name type="scientific">Liparis tanakae</name>
    <name type="common">Tanaka's snailfish</name>
    <dbReference type="NCBI Taxonomy" id="230148"/>
    <lineage>
        <taxon>Eukaryota</taxon>
        <taxon>Metazoa</taxon>
        <taxon>Chordata</taxon>
        <taxon>Craniata</taxon>
        <taxon>Vertebrata</taxon>
        <taxon>Euteleostomi</taxon>
        <taxon>Actinopterygii</taxon>
        <taxon>Neopterygii</taxon>
        <taxon>Teleostei</taxon>
        <taxon>Neoteleostei</taxon>
        <taxon>Acanthomorphata</taxon>
        <taxon>Eupercaria</taxon>
        <taxon>Perciformes</taxon>
        <taxon>Cottioidei</taxon>
        <taxon>Cottales</taxon>
        <taxon>Liparidae</taxon>
        <taxon>Liparis</taxon>
    </lineage>
</organism>
<accession>A0A4Z2FI45</accession>
<reference evidence="2 3" key="1">
    <citation type="submission" date="2019-03" db="EMBL/GenBank/DDBJ databases">
        <title>First draft genome of Liparis tanakae, snailfish: a comprehensive survey of snailfish specific genes.</title>
        <authorList>
            <person name="Kim W."/>
            <person name="Song I."/>
            <person name="Jeong J.-H."/>
            <person name="Kim D."/>
            <person name="Kim S."/>
            <person name="Ryu S."/>
            <person name="Song J.Y."/>
            <person name="Lee S.K."/>
        </authorList>
    </citation>
    <scope>NUCLEOTIDE SEQUENCE [LARGE SCALE GENOMIC DNA]</scope>
    <source>
        <tissue evidence="2">Muscle</tissue>
    </source>
</reference>
<dbReference type="EMBL" id="SRLO01001230">
    <property type="protein sequence ID" value="TNN39972.1"/>
    <property type="molecule type" value="Genomic_DNA"/>
</dbReference>
<sequence length="105" mass="11144">MSTVTCPPRSRVHRHVSTSCPHRVHIVSPSPDPVPPRTARPISGSERAEGSAAVENPVAASSCSEPCRSVSDEHFQMFGVASESPFCGVAAVMYGTLNMLTRPVV</sequence>
<evidence type="ECO:0000256" key="1">
    <source>
        <dbReference type="SAM" id="MobiDB-lite"/>
    </source>
</evidence>
<dbReference type="Proteomes" id="UP000314294">
    <property type="component" value="Unassembled WGS sequence"/>
</dbReference>
<keyword evidence="3" id="KW-1185">Reference proteome</keyword>
<evidence type="ECO:0000313" key="2">
    <source>
        <dbReference type="EMBL" id="TNN39972.1"/>
    </source>
</evidence>
<protein>
    <submittedName>
        <fullName evidence="2">Uncharacterized protein</fullName>
    </submittedName>
</protein>
<feature type="region of interest" description="Disordered" evidence="1">
    <location>
        <begin position="1"/>
        <end position="57"/>
    </location>
</feature>
<gene>
    <name evidence="2" type="ORF">EYF80_049869</name>
</gene>
<evidence type="ECO:0000313" key="3">
    <source>
        <dbReference type="Proteomes" id="UP000314294"/>
    </source>
</evidence>
<comment type="caution">
    <text evidence="2">The sequence shown here is derived from an EMBL/GenBank/DDBJ whole genome shotgun (WGS) entry which is preliminary data.</text>
</comment>